<dbReference type="Proteomes" id="UP000054279">
    <property type="component" value="Unassembled WGS sequence"/>
</dbReference>
<dbReference type="HOGENOM" id="CLU_059042_3_1_1"/>
<name>A0A0C9UFH0_SPHS4</name>
<evidence type="ECO:0000313" key="1">
    <source>
        <dbReference type="EMBL" id="KIJ41768.1"/>
    </source>
</evidence>
<evidence type="ECO:0008006" key="3">
    <source>
        <dbReference type="Google" id="ProtNLM"/>
    </source>
</evidence>
<sequence length="196" mass="23033">TLSLLKRLRPRPPQGGRRVDMFRVEEMNKQDCLWAFRFTSDELLKLCEVLQIPDPFKTARGHRFSVLEALCMLCARFRHADDQYTLSTQYMCSQAALSEVTNKLSNWLDERWDHLRDWDESFLMHFSKLREYMNMFKKFGVPSSSVCGCIDCTIKQTCKPTWFQELAYTGYKKYHGMKFQAITIPNGLIAHLVGHF</sequence>
<organism evidence="1 2">
    <name type="scientific">Sphaerobolus stellatus (strain SS14)</name>
    <dbReference type="NCBI Taxonomy" id="990650"/>
    <lineage>
        <taxon>Eukaryota</taxon>
        <taxon>Fungi</taxon>
        <taxon>Dikarya</taxon>
        <taxon>Basidiomycota</taxon>
        <taxon>Agaricomycotina</taxon>
        <taxon>Agaricomycetes</taxon>
        <taxon>Phallomycetidae</taxon>
        <taxon>Geastrales</taxon>
        <taxon>Sphaerobolaceae</taxon>
        <taxon>Sphaerobolus</taxon>
    </lineage>
</organism>
<dbReference type="EMBL" id="KN837134">
    <property type="protein sequence ID" value="KIJ41768.1"/>
    <property type="molecule type" value="Genomic_DNA"/>
</dbReference>
<reference evidence="1 2" key="1">
    <citation type="submission" date="2014-06" db="EMBL/GenBank/DDBJ databases">
        <title>Evolutionary Origins and Diversification of the Mycorrhizal Mutualists.</title>
        <authorList>
            <consortium name="DOE Joint Genome Institute"/>
            <consortium name="Mycorrhizal Genomics Consortium"/>
            <person name="Kohler A."/>
            <person name="Kuo A."/>
            <person name="Nagy L.G."/>
            <person name="Floudas D."/>
            <person name="Copeland A."/>
            <person name="Barry K.W."/>
            <person name="Cichocki N."/>
            <person name="Veneault-Fourrey C."/>
            <person name="LaButti K."/>
            <person name="Lindquist E.A."/>
            <person name="Lipzen A."/>
            <person name="Lundell T."/>
            <person name="Morin E."/>
            <person name="Murat C."/>
            <person name="Riley R."/>
            <person name="Ohm R."/>
            <person name="Sun H."/>
            <person name="Tunlid A."/>
            <person name="Henrissat B."/>
            <person name="Grigoriev I.V."/>
            <person name="Hibbett D.S."/>
            <person name="Martin F."/>
        </authorList>
    </citation>
    <scope>NUCLEOTIDE SEQUENCE [LARGE SCALE GENOMIC DNA]</scope>
    <source>
        <strain evidence="1 2">SS14</strain>
    </source>
</reference>
<evidence type="ECO:0000313" key="2">
    <source>
        <dbReference type="Proteomes" id="UP000054279"/>
    </source>
</evidence>
<keyword evidence="2" id="KW-1185">Reference proteome</keyword>
<feature type="non-terminal residue" evidence="1">
    <location>
        <position position="1"/>
    </location>
</feature>
<dbReference type="PANTHER" id="PTHR34615:SF1">
    <property type="entry name" value="PX DOMAIN-CONTAINING PROTEIN"/>
    <property type="match status" value="1"/>
</dbReference>
<gene>
    <name evidence="1" type="ORF">M422DRAFT_171917</name>
</gene>
<proteinExistence type="predicted"/>
<dbReference type="PANTHER" id="PTHR34615">
    <property type="entry name" value="PX DOMAIN-CONTAINING PROTEIN"/>
    <property type="match status" value="1"/>
</dbReference>
<accession>A0A0C9UFH0</accession>
<dbReference type="OrthoDB" id="5945905at2759"/>
<dbReference type="AlphaFoldDB" id="A0A0C9UFH0"/>
<protein>
    <recommendedName>
        <fullName evidence="3">DDE Tnp4 domain-containing protein</fullName>
    </recommendedName>
</protein>